<protein>
    <recommendedName>
        <fullName evidence="3">Ankyrin repeat protein</fullName>
    </recommendedName>
</protein>
<dbReference type="Gene3D" id="1.25.40.20">
    <property type="entry name" value="Ankyrin repeat-containing domain"/>
    <property type="match status" value="1"/>
</dbReference>
<name>A0AAD6CPE1_9EURO</name>
<evidence type="ECO:0000313" key="2">
    <source>
        <dbReference type="Proteomes" id="UP001220324"/>
    </source>
</evidence>
<dbReference type="AlphaFoldDB" id="A0AAD6CPE1"/>
<evidence type="ECO:0000313" key="1">
    <source>
        <dbReference type="EMBL" id="KAJ5532691.1"/>
    </source>
</evidence>
<comment type="caution">
    <text evidence="1">The sequence shown here is derived from an EMBL/GenBank/DDBJ whole genome shotgun (WGS) entry which is preliminary data.</text>
</comment>
<evidence type="ECO:0008006" key="3">
    <source>
        <dbReference type="Google" id="ProtNLM"/>
    </source>
</evidence>
<dbReference type="EMBL" id="JAQIZZ010000007">
    <property type="protein sequence ID" value="KAJ5532691.1"/>
    <property type="molecule type" value="Genomic_DNA"/>
</dbReference>
<organism evidence="1 2">
    <name type="scientific">Penicillium frequentans</name>
    <dbReference type="NCBI Taxonomy" id="3151616"/>
    <lineage>
        <taxon>Eukaryota</taxon>
        <taxon>Fungi</taxon>
        <taxon>Dikarya</taxon>
        <taxon>Ascomycota</taxon>
        <taxon>Pezizomycotina</taxon>
        <taxon>Eurotiomycetes</taxon>
        <taxon>Eurotiomycetidae</taxon>
        <taxon>Eurotiales</taxon>
        <taxon>Aspergillaceae</taxon>
        <taxon>Penicillium</taxon>
    </lineage>
</organism>
<sequence>MSEKSPITPHNHIRRPYQEPWISRCKPPLFWESIQRKPIEEKLANMKAAIAAGADVNELDHALDPRRSCGPPLDMAVKEDDCNWEDLKHNIPIIKLLLEHGADPRLEGIMGAPSPLDYARYRAREWPPADLEMPLFYRTVCVMLGDAAKRLDDKENGVKEEEGGNASQSSNAVFQSCFVA</sequence>
<keyword evidence="2" id="KW-1185">Reference proteome</keyword>
<dbReference type="Proteomes" id="UP001220324">
    <property type="component" value="Unassembled WGS sequence"/>
</dbReference>
<gene>
    <name evidence="1" type="ORF">N7494_009243</name>
</gene>
<dbReference type="InterPro" id="IPR036770">
    <property type="entry name" value="Ankyrin_rpt-contain_sf"/>
</dbReference>
<reference evidence="1 2" key="1">
    <citation type="journal article" date="2023" name="IMA Fungus">
        <title>Comparative genomic study of the Penicillium genus elucidates a diverse pangenome and 15 lateral gene transfer events.</title>
        <authorList>
            <person name="Petersen C."/>
            <person name="Sorensen T."/>
            <person name="Nielsen M.R."/>
            <person name="Sondergaard T.E."/>
            <person name="Sorensen J.L."/>
            <person name="Fitzpatrick D.A."/>
            <person name="Frisvad J.C."/>
            <person name="Nielsen K.L."/>
        </authorList>
    </citation>
    <scope>NUCLEOTIDE SEQUENCE [LARGE SCALE GENOMIC DNA]</scope>
    <source>
        <strain evidence="1 2">IBT 35679</strain>
    </source>
</reference>
<proteinExistence type="predicted"/>
<accession>A0AAD6CPE1</accession>